<protein>
    <submittedName>
        <fullName evidence="2">Uncharacterized protein</fullName>
    </submittedName>
</protein>
<reference evidence="2" key="1">
    <citation type="submission" date="2019-03" db="EMBL/GenBank/DDBJ databases">
        <title>Improved annotation for the trematode Fasciola hepatica.</title>
        <authorList>
            <person name="Choi Y.-J."/>
            <person name="Martin J."/>
            <person name="Mitreva M."/>
        </authorList>
    </citation>
    <scope>NUCLEOTIDE SEQUENCE [LARGE SCALE GENOMIC DNA]</scope>
</reference>
<dbReference type="EMBL" id="JXXN02003918">
    <property type="protein sequence ID" value="THD21036.1"/>
    <property type="molecule type" value="Genomic_DNA"/>
</dbReference>
<name>A0A4E0R3T6_FASHE</name>
<dbReference type="Proteomes" id="UP000230066">
    <property type="component" value="Unassembled WGS sequence"/>
</dbReference>
<feature type="region of interest" description="Disordered" evidence="1">
    <location>
        <begin position="74"/>
        <end position="142"/>
    </location>
</feature>
<evidence type="ECO:0000256" key="1">
    <source>
        <dbReference type="SAM" id="MobiDB-lite"/>
    </source>
</evidence>
<organism evidence="2 3">
    <name type="scientific">Fasciola hepatica</name>
    <name type="common">Liver fluke</name>
    <dbReference type="NCBI Taxonomy" id="6192"/>
    <lineage>
        <taxon>Eukaryota</taxon>
        <taxon>Metazoa</taxon>
        <taxon>Spiralia</taxon>
        <taxon>Lophotrochozoa</taxon>
        <taxon>Platyhelminthes</taxon>
        <taxon>Trematoda</taxon>
        <taxon>Digenea</taxon>
        <taxon>Plagiorchiida</taxon>
        <taxon>Echinostomata</taxon>
        <taxon>Echinostomatoidea</taxon>
        <taxon>Fasciolidae</taxon>
        <taxon>Fasciola</taxon>
    </lineage>
</organism>
<dbReference type="AlphaFoldDB" id="A0A4E0R3T6"/>
<feature type="compositionally biased region" description="Basic and acidic residues" evidence="1">
    <location>
        <begin position="116"/>
        <end position="126"/>
    </location>
</feature>
<keyword evidence="3" id="KW-1185">Reference proteome</keyword>
<proteinExistence type="predicted"/>
<accession>A0A4E0R3T6</accession>
<gene>
    <name evidence="2" type="ORF">D915_008360</name>
</gene>
<sequence>MGRKLKTTRNVLFPTRPQQITVQNKEFAMDSAVYARNYRSTKPIWTAGMIRHRCGTKLCEVSVDDDIWVRHQNQLRSHHEKPQNRPHEQHIPLEVLLDTFKPPSPESPTTTPDTDLLPRRWSDRPRRQTRQFQVDPHGPSYR</sequence>
<evidence type="ECO:0000313" key="2">
    <source>
        <dbReference type="EMBL" id="THD21036.1"/>
    </source>
</evidence>
<evidence type="ECO:0000313" key="3">
    <source>
        <dbReference type="Proteomes" id="UP000230066"/>
    </source>
</evidence>
<comment type="caution">
    <text evidence="2">The sequence shown here is derived from an EMBL/GenBank/DDBJ whole genome shotgun (WGS) entry which is preliminary data.</text>
</comment>
<feature type="compositionally biased region" description="Basic and acidic residues" evidence="1">
    <location>
        <begin position="80"/>
        <end position="91"/>
    </location>
</feature>